<name>A0A1X6MK71_9APHY</name>
<accession>A0A1X6MK71</accession>
<dbReference type="GeneID" id="36324948"/>
<dbReference type="Proteomes" id="UP000194127">
    <property type="component" value="Unassembled WGS sequence"/>
</dbReference>
<dbReference type="PANTHER" id="PTHR46825">
    <property type="entry name" value="D-ALANYL-D-ALANINE-CARBOXYPEPTIDASE/ENDOPEPTIDASE AMPH"/>
    <property type="match status" value="1"/>
</dbReference>
<dbReference type="InterPro" id="IPR001466">
    <property type="entry name" value="Beta-lactam-related"/>
</dbReference>
<comment type="similarity">
    <text evidence="1">Belongs to the peptidase S12 family.</text>
</comment>
<gene>
    <name evidence="4" type="ORF">POSPLADRAFT_1050513</name>
</gene>
<dbReference type="STRING" id="670580.A0A1X6MK71"/>
<sequence length="609" mass="67198">MRVSILGILGSFLYLAFTLRVAAQSHEGQQKLFAFRHSNNAHATKHIITPEFSRFVEDLLEIANIPGLTLGIVHTDREAERLVELDAWGRKTEEGFGHDMSPDAFMATSLGLLMDDYANGRNVTPLPRSVAQFDWDTKVRDLLPDDWKLEDEWASEMTNIRDMLGHVTGMPRHDYSYQPGDTPQGVVRNLRNLRPGYELRKKWSYNNQMYIVGAHLIATYANMSYPEFALSRIFEPLGMASTTFSPDVAQRSGKRTQTWTKFGRRISFWFTEEIAHLKAGPGGIISSAQDLTIKILTENGQTKWVTVLLNAGVEPVSNTTIIPRSVFDEMTTAHSVVYGSSPAPDSSLIGYGMGWDRWSYRGHEIVAHTGGLPGISTLVALLPDDGLGLVALANADEKAAAERILMERILDDMIDFPEGSRATFVDAERYTKLELGGSTSKEVRGAALCSSAGSAPSPAELEPYAGTYGNEGYGAITLCAPSSDSFYCNDVFGDFAPFRPDPAVSSPMLLAAYPRVWTTHVRMIPCDGETFDLGFTALFPHGYGRNTSAFETFETGDAEGQAVFVVEEKNGKKTVKGFGLLIDQDAVAERKRMIGTSVEQYADAWFEKV</sequence>
<evidence type="ECO:0000256" key="2">
    <source>
        <dbReference type="SAM" id="SignalP"/>
    </source>
</evidence>
<keyword evidence="5" id="KW-1185">Reference proteome</keyword>
<evidence type="ECO:0000313" key="4">
    <source>
        <dbReference type="EMBL" id="OSX56592.1"/>
    </source>
</evidence>
<organism evidence="4 5">
    <name type="scientific">Postia placenta MAD-698-R-SB12</name>
    <dbReference type="NCBI Taxonomy" id="670580"/>
    <lineage>
        <taxon>Eukaryota</taxon>
        <taxon>Fungi</taxon>
        <taxon>Dikarya</taxon>
        <taxon>Basidiomycota</taxon>
        <taxon>Agaricomycotina</taxon>
        <taxon>Agaricomycetes</taxon>
        <taxon>Polyporales</taxon>
        <taxon>Adustoporiaceae</taxon>
        <taxon>Rhodonia</taxon>
    </lineage>
</organism>
<proteinExistence type="inferred from homology"/>
<keyword evidence="2" id="KW-0732">Signal</keyword>
<evidence type="ECO:0000313" key="5">
    <source>
        <dbReference type="Proteomes" id="UP000194127"/>
    </source>
</evidence>
<dbReference type="InterPro" id="IPR050491">
    <property type="entry name" value="AmpC-like"/>
</dbReference>
<reference evidence="4 5" key="1">
    <citation type="submission" date="2017-04" db="EMBL/GenBank/DDBJ databases">
        <title>Genome Sequence of the Model Brown-Rot Fungus Postia placenta SB12.</title>
        <authorList>
            <consortium name="DOE Joint Genome Institute"/>
            <person name="Gaskell J."/>
            <person name="Kersten P."/>
            <person name="Larrondo L.F."/>
            <person name="Canessa P."/>
            <person name="Martinez D."/>
            <person name="Hibbett D."/>
            <person name="Schmoll M."/>
            <person name="Kubicek C.P."/>
            <person name="Martinez A.T."/>
            <person name="Yadav J."/>
            <person name="Master E."/>
            <person name="Magnuson J.K."/>
            <person name="James T."/>
            <person name="Yaver D."/>
            <person name="Berka R."/>
            <person name="Labutti K."/>
            <person name="Lipzen A."/>
            <person name="Aerts A."/>
            <person name="Barry K."/>
            <person name="Henrissat B."/>
            <person name="Blanchette R."/>
            <person name="Grigoriev I."/>
            <person name="Cullen D."/>
        </authorList>
    </citation>
    <scope>NUCLEOTIDE SEQUENCE [LARGE SCALE GENOMIC DNA]</scope>
    <source>
        <strain evidence="4 5">MAD-698-R-SB12</strain>
    </source>
</reference>
<feature type="signal peptide" evidence="2">
    <location>
        <begin position="1"/>
        <end position="23"/>
    </location>
</feature>
<feature type="chain" id="PRO_5010872377" description="Beta-lactamase-related domain-containing protein" evidence="2">
    <location>
        <begin position="24"/>
        <end position="609"/>
    </location>
</feature>
<dbReference type="Pfam" id="PF00144">
    <property type="entry name" value="Beta-lactamase"/>
    <property type="match status" value="1"/>
</dbReference>
<dbReference type="PANTHER" id="PTHR46825:SF9">
    <property type="entry name" value="BETA-LACTAMASE-RELATED DOMAIN-CONTAINING PROTEIN"/>
    <property type="match status" value="1"/>
</dbReference>
<dbReference type="EMBL" id="KZ110612">
    <property type="protein sequence ID" value="OSX56592.1"/>
    <property type="molecule type" value="Genomic_DNA"/>
</dbReference>
<evidence type="ECO:0000259" key="3">
    <source>
        <dbReference type="Pfam" id="PF00144"/>
    </source>
</evidence>
<dbReference type="AlphaFoldDB" id="A0A1X6MK71"/>
<dbReference type="RefSeq" id="XP_024333386.1">
    <property type="nucleotide sequence ID" value="XM_024479998.1"/>
</dbReference>
<evidence type="ECO:0000256" key="1">
    <source>
        <dbReference type="ARBA" id="ARBA00038215"/>
    </source>
</evidence>
<dbReference type="Gene3D" id="3.40.710.10">
    <property type="entry name" value="DD-peptidase/beta-lactamase superfamily"/>
    <property type="match status" value="1"/>
</dbReference>
<feature type="domain" description="Beta-lactamase-related" evidence="3">
    <location>
        <begin position="132"/>
        <end position="402"/>
    </location>
</feature>
<dbReference type="SUPFAM" id="SSF56601">
    <property type="entry name" value="beta-lactamase/transpeptidase-like"/>
    <property type="match status" value="1"/>
</dbReference>
<dbReference type="OrthoDB" id="5946976at2759"/>
<dbReference type="InterPro" id="IPR012338">
    <property type="entry name" value="Beta-lactam/transpept-like"/>
</dbReference>
<protein>
    <recommendedName>
        <fullName evidence="3">Beta-lactamase-related domain-containing protein</fullName>
    </recommendedName>
</protein>